<accession>A0A381NFQ6</accession>
<gene>
    <name evidence="2" type="ORF">METZ01_LOCUS5532</name>
</gene>
<proteinExistence type="predicted"/>
<dbReference type="SMART" id="SM00740">
    <property type="entry name" value="PASTA"/>
    <property type="match status" value="3"/>
</dbReference>
<dbReference type="AlphaFoldDB" id="A0A381NFQ6"/>
<dbReference type="InterPro" id="IPR005543">
    <property type="entry name" value="PASTA_dom"/>
</dbReference>
<feature type="domain" description="PASTA" evidence="1">
    <location>
        <begin position="21"/>
        <end position="92"/>
    </location>
</feature>
<dbReference type="PROSITE" id="PS51178">
    <property type="entry name" value="PASTA"/>
    <property type="match status" value="2"/>
</dbReference>
<protein>
    <recommendedName>
        <fullName evidence="1">PASTA domain-containing protein</fullName>
    </recommendedName>
</protein>
<evidence type="ECO:0000259" key="1">
    <source>
        <dbReference type="PROSITE" id="PS51178"/>
    </source>
</evidence>
<dbReference type="CDD" id="cd06577">
    <property type="entry name" value="PASTA_pknB"/>
    <property type="match status" value="3"/>
</dbReference>
<dbReference type="Pfam" id="PF03793">
    <property type="entry name" value="PASTA"/>
    <property type="match status" value="3"/>
</dbReference>
<dbReference type="Gene3D" id="3.30.10.20">
    <property type="match status" value="3"/>
</dbReference>
<sequence>MLALLGWFGGYLITTQFIFPLPPPLGDLFEVPDIRGGGLATARERLTGAGLVLGEIDSLLHPSVPEALIIGQSPLPGQVLRPESQVRVTVSLGPQLRSVPDVLGLTEDRAQIVLESSGFIVSMDTVEADLPRGSVLEVFPPPDTIIPLPAEVLMIVSTGPALVAMPLVLGLDREEALVLLDSLGLVVSEIEEVFRFGRDQGVVVEQEPASEIELERGAEVRLKVGVSGGGMEQ</sequence>
<feature type="domain" description="PASTA" evidence="1">
    <location>
        <begin position="159"/>
        <end position="226"/>
    </location>
</feature>
<organism evidence="2">
    <name type="scientific">marine metagenome</name>
    <dbReference type="NCBI Taxonomy" id="408172"/>
    <lineage>
        <taxon>unclassified sequences</taxon>
        <taxon>metagenomes</taxon>
        <taxon>ecological metagenomes</taxon>
    </lineage>
</organism>
<name>A0A381NFQ6_9ZZZZ</name>
<evidence type="ECO:0000313" key="2">
    <source>
        <dbReference type="EMBL" id="SUZ52678.1"/>
    </source>
</evidence>
<reference evidence="2" key="1">
    <citation type="submission" date="2018-05" db="EMBL/GenBank/DDBJ databases">
        <authorList>
            <person name="Lanie J.A."/>
            <person name="Ng W.-L."/>
            <person name="Kazmierczak K.M."/>
            <person name="Andrzejewski T.M."/>
            <person name="Davidsen T.M."/>
            <person name="Wayne K.J."/>
            <person name="Tettelin H."/>
            <person name="Glass J.I."/>
            <person name="Rusch D."/>
            <person name="Podicherti R."/>
            <person name="Tsui H.-C.T."/>
            <person name="Winkler M.E."/>
        </authorList>
    </citation>
    <scope>NUCLEOTIDE SEQUENCE</scope>
</reference>
<dbReference type="EMBL" id="UINC01000288">
    <property type="protein sequence ID" value="SUZ52678.1"/>
    <property type="molecule type" value="Genomic_DNA"/>
</dbReference>